<evidence type="ECO:0000256" key="1">
    <source>
        <dbReference type="ARBA" id="ARBA00004418"/>
    </source>
</evidence>
<dbReference type="Proteomes" id="UP001378188">
    <property type="component" value="Unassembled WGS sequence"/>
</dbReference>
<comment type="pathway">
    <text evidence="2">Glycan biosynthesis; alginate biosynthesis.</text>
</comment>
<evidence type="ECO:0000256" key="4">
    <source>
        <dbReference type="ARBA" id="ARBA00022729"/>
    </source>
</evidence>
<reference evidence="9 10" key="1">
    <citation type="submission" date="2024-02" db="EMBL/GenBank/DDBJ databases">
        <title>Genome analysis and characterization of Microbaculum marinisediminis sp. nov., isolated from marine sediment.</title>
        <authorList>
            <person name="Du Z.-J."/>
            <person name="Ye Y.-Q."/>
            <person name="Zhang Z.-R."/>
            <person name="Yuan S.-M."/>
            <person name="Zhang X.-Y."/>
        </authorList>
    </citation>
    <scope>NUCLEOTIDE SEQUENCE [LARGE SCALE GENOMIC DNA]</scope>
    <source>
        <strain evidence="9 10">SDUM1044001</strain>
    </source>
</reference>
<dbReference type="GO" id="GO:0016740">
    <property type="term" value="F:transferase activity"/>
    <property type="evidence" value="ECO:0007669"/>
    <property type="project" value="UniProtKB-KW"/>
</dbReference>
<feature type="region of interest" description="Disordered" evidence="7">
    <location>
        <begin position="383"/>
        <end position="424"/>
    </location>
</feature>
<evidence type="ECO:0000259" key="8">
    <source>
        <dbReference type="Pfam" id="PF16822"/>
    </source>
</evidence>
<dbReference type="GO" id="GO:0042121">
    <property type="term" value="P:alginic acid biosynthetic process"/>
    <property type="evidence" value="ECO:0007669"/>
    <property type="project" value="UniProtKB-KW"/>
</dbReference>
<dbReference type="EMBL" id="JAZHOF010000016">
    <property type="protein sequence ID" value="MEJ8575009.1"/>
    <property type="molecule type" value="Genomic_DNA"/>
</dbReference>
<dbReference type="Pfam" id="PF16822">
    <property type="entry name" value="ALGX"/>
    <property type="match status" value="1"/>
</dbReference>
<comment type="caution">
    <text evidence="9">The sequence shown here is derived from an EMBL/GenBank/DDBJ whole genome shotgun (WGS) entry which is preliminary data.</text>
</comment>
<keyword evidence="10" id="KW-1185">Reference proteome</keyword>
<evidence type="ECO:0000256" key="5">
    <source>
        <dbReference type="ARBA" id="ARBA00022764"/>
    </source>
</evidence>
<keyword evidence="6" id="KW-0016">Alginate biosynthesis</keyword>
<keyword evidence="4" id="KW-0732">Signal</keyword>
<keyword evidence="3" id="KW-0808">Transferase</keyword>
<name>A0AAW9RN24_9HYPH</name>
<keyword evidence="5" id="KW-0574">Periplasm</keyword>
<feature type="compositionally biased region" description="Low complexity" evidence="7">
    <location>
        <begin position="398"/>
        <end position="411"/>
    </location>
</feature>
<sequence>MRLWEKILIAAVTAGPLVAVLAGSPLLGPDTGDLNRDPLPFPDLAAADALDAATYGEVGAWLRDRVPLRRQVRAIDTRIDRGLFGDIDDAMILQGRDGWLYFEPAIANGLAPGFEPEAVREGILGLKSQVEAAGKTFLFAFAPHKPTVYPQYLSERDARRQDRVRARLDEFRELMRREPVGGFIDAWSDLEAAARTAPEPLYYPRDTHWTPLGAVALTRRIVATLDPGLDTALEASRGKPRKYVPDLARYAGLDTTETIRPWSFRRPGIRVQKAGVEKGAKTAAYQYRARRKGRSDATLLPKIAVICDSYGTSMRPSLSQYFATTTFIHVQSGLTALATKAIAEADIVLFVRVERFLWQTTADMPFAADSAEVLELLSTLRPGRRPARSSGLTPPRGPARASAAVTRATTSPPSPQLPEREESL</sequence>
<comment type="subcellular location">
    <subcellularLocation>
        <location evidence="1">Periplasm</location>
    </subcellularLocation>
</comment>
<evidence type="ECO:0000256" key="3">
    <source>
        <dbReference type="ARBA" id="ARBA00022679"/>
    </source>
</evidence>
<dbReference type="AlphaFoldDB" id="A0AAW9RN24"/>
<accession>A0AAW9RN24</accession>
<dbReference type="RefSeq" id="WP_340332708.1">
    <property type="nucleotide sequence ID" value="NZ_JAZHOF010000016.1"/>
</dbReference>
<gene>
    <name evidence="9" type="ORF">V3328_26275</name>
</gene>
<evidence type="ECO:0000256" key="7">
    <source>
        <dbReference type="SAM" id="MobiDB-lite"/>
    </source>
</evidence>
<proteinExistence type="predicted"/>
<protein>
    <recommendedName>
        <fullName evidence="8">AlgX/AlgJ SGNH hydrolase-like domain-containing protein</fullName>
    </recommendedName>
</protein>
<evidence type="ECO:0000313" key="10">
    <source>
        <dbReference type="Proteomes" id="UP001378188"/>
    </source>
</evidence>
<feature type="domain" description="AlgX/AlgJ SGNH hydrolase-like" evidence="8">
    <location>
        <begin position="92"/>
        <end position="270"/>
    </location>
</feature>
<dbReference type="InterPro" id="IPR031811">
    <property type="entry name" value="ALGX/ALGJ_SGNH-like"/>
</dbReference>
<dbReference type="GO" id="GO:0042597">
    <property type="term" value="C:periplasmic space"/>
    <property type="evidence" value="ECO:0007669"/>
    <property type="project" value="UniProtKB-SubCell"/>
</dbReference>
<organism evidence="9 10">
    <name type="scientific">Microbaculum marinum</name>
    <dbReference type="NCBI Taxonomy" id="1764581"/>
    <lineage>
        <taxon>Bacteria</taxon>
        <taxon>Pseudomonadati</taxon>
        <taxon>Pseudomonadota</taxon>
        <taxon>Alphaproteobacteria</taxon>
        <taxon>Hyphomicrobiales</taxon>
        <taxon>Tepidamorphaceae</taxon>
        <taxon>Microbaculum</taxon>
    </lineage>
</organism>
<evidence type="ECO:0000256" key="6">
    <source>
        <dbReference type="ARBA" id="ARBA00022841"/>
    </source>
</evidence>
<evidence type="ECO:0000256" key="2">
    <source>
        <dbReference type="ARBA" id="ARBA00005182"/>
    </source>
</evidence>
<evidence type="ECO:0000313" key="9">
    <source>
        <dbReference type="EMBL" id="MEJ8575009.1"/>
    </source>
</evidence>